<comment type="similarity">
    <text evidence="1">Belongs to the RPAP1 family.</text>
</comment>
<dbReference type="Pfam" id="PF08621">
    <property type="entry name" value="RPAP1_N"/>
    <property type="match status" value="1"/>
</dbReference>
<dbReference type="InterPro" id="IPR016024">
    <property type="entry name" value="ARM-type_fold"/>
</dbReference>
<organism evidence="5 6">
    <name type="scientific">Bugula neritina</name>
    <name type="common">Brown bryozoan</name>
    <name type="synonym">Sertularia neritina</name>
    <dbReference type="NCBI Taxonomy" id="10212"/>
    <lineage>
        <taxon>Eukaryota</taxon>
        <taxon>Metazoa</taxon>
        <taxon>Spiralia</taxon>
        <taxon>Lophotrochozoa</taxon>
        <taxon>Bryozoa</taxon>
        <taxon>Gymnolaemata</taxon>
        <taxon>Cheilostomatida</taxon>
        <taxon>Flustrina</taxon>
        <taxon>Buguloidea</taxon>
        <taxon>Bugulidae</taxon>
        <taxon>Bugula</taxon>
    </lineage>
</organism>
<gene>
    <name evidence="5" type="ORF">EB796_002089</name>
</gene>
<evidence type="ECO:0000313" key="5">
    <source>
        <dbReference type="EMBL" id="KAF6039602.1"/>
    </source>
</evidence>
<evidence type="ECO:0000256" key="1">
    <source>
        <dbReference type="ARBA" id="ARBA00009953"/>
    </source>
</evidence>
<name>A0A7J7KN65_BUGNE</name>
<proteinExistence type="inferred from homology"/>
<feature type="region of interest" description="Disordered" evidence="2">
    <location>
        <begin position="1"/>
        <end position="22"/>
    </location>
</feature>
<evidence type="ECO:0000256" key="2">
    <source>
        <dbReference type="SAM" id="MobiDB-lite"/>
    </source>
</evidence>
<evidence type="ECO:0000259" key="4">
    <source>
        <dbReference type="Pfam" id="PF08621"/>
    </source>
</evidence>
<dbReference type="OrthoDB" id="348201at2759"/>
<comment type="caution">
    <text evidence="5">The sequence shown here is derived from an EMBL/GenBank/DDBJ whole genome shotgun (WGS) entry which is preliminary data.</text>
</comment>
<dbReference type="GO" id="GO:0006366">
    <property type="term" value="P:transcription by RNA polymerase II"/>
    <property type="evidence" value="ECO:0007669"/>
    <property type="project" value="InterPro"/>
</dbReference>
<dbReference type="PANTHER" id="PTHR21483">
    <property type="entry name" value="RNA POLYMERASE II-ASSOCIATED PROTEIN 1"/>
    <property type="match status" value="1"/>
</dbReference>
<accession>A0A7J7KN65</accession>
<keyword evidence="6" id="KW-1185">Reference proteome</keyword>
<dbReference type="InterPro" id="IPR013929">
    <property type="entry name" value="RPAP1_C"/>
</dbReference>
<dbReference type="EMBL" id="VXIV02000231">
    <property type="protein sequence ID" value="KAF6039602.1"/>
    <property type="molecule type" value="Genomic_DNA"/>
</dbReference>
<dbReference type="AlphaFoldDB" id="A0A7J7KN65"/>
<reference evidence="5" key="1">
    <citation type="submission" date="2020-06" db="EMBL/GenBank/DDBJ databases">
        <title>Draft genome of Bugula neritina, a colonial animal packing powerful symbionts and potential medicines.</title>
        <authorList>
            <person name="Rayko M."/>
        </authorList>
    </citation>
    <scope>NUCLEOTIDE SEQUENCE [LARGE SCALE GENOMIC DNA]</scope>
    <source>
        <strain evidence="5">Kwan_BN1</strain>
    </source>
</reference>
<dbReference type="Proteomes" id="UP000593567">
    <property type="component" value="Unassembled WGS sequence"/>
</dbReference>
<feature type="domain" description="RPAP1 C-terminal" evidence="3">
    <location>
        <begin position="262"/>
        <end position="326"/>
    </location>
</feature>
<sequence length="756" mass="84326">MGVTPQPEQGDQPMDVSTQVMQSQVVEKSNVSAFLRSVSPPSKFTQGFPVAPRLPPELLSAPADPLPDSKAARPKKRSLFMQQIMLKNKGVKTVINTPKCNINCVLLFIASTSLSTVEHHTVSTTNELQQMMVEISKENEEKISHMSHKEIIEQQKKLAAMFDTSLLEKLKNRKKGSGISSVSFEPTTDRNNPAPLITENLEKPVATIQKDIVDSISSSDLPFKLDDKWLHMDQLEHEKLRWLKPLDEHKKNKKGIKEKLSARFDFTGEVVNPEEPVGAAAGLHHHGDEPEAAGYTLEELYILVRSLNAAQKVLALATLSNVLRKAKSGHYLYLLNNSIVNSLLQADIVLLLRYALDEKSELVVAAAVNAWHSLLCQQQDTKSLELLSCSMTGHLVPELVAVDVSPPTTEEEIIEREEEQYLEVLKRDVISGLPLMDFLPRLRYILEVIRPQLVVCSQILDILCRMMTSSETSYKLSRTPRLLNVVFEEFLPMSFTPVAENDECGHGKPLVEAMRFARCLCASGRTMAVDLIARHGLMERIVRYVSSTDPSEFGVVYSKLIVESLLTWRTLVLYGLGCEHYIILRPSLITRLQVETDDSIIVALVCLLTSLLAAADATASTDKRKKTVHFSDSTTGESAEAPSPALDWTQVSGLIDSVYSMAMKSVQNFLESYSEHHSTYDLSILISLLDFVHSYLTHARLQPFHVECFVTPQAILSDTVKIFRQLLTSTAFSKLLINISPAIACLPYSRSLNLPI</sequence>
<protein>
    <submittedName>
        <fullName evidence="5">RPAP1</fullName>
    </submittedName>
</protein>
<evidence type="ECO:0000259" key="3">
    <source>
        <dbReference type="Pfam" id="PF08620"/>
    </source>
</evidence>
<dbReference type="PANTHER" id="PTHR21483:SF18">
    <property type="entry name" value="RNA POLYMERASE II-ASSOCIATED PROTEIN 1"/>
    <property type="match status" value="1"/>
</dbReference>
<dbReference type="Pfam" id="PF08620">
    <property type="entry name" value="RPAP1_C"/>
    <property type="match status" value="1"/>
</dbReference>
<dbReference type="InterPro" id="IPR013930">
    <property type="entry name" value="RPAP1_N"/>
</dbReference>
<dbReference type="SUPFAM" id="SSF48371">
    <property type="entry name" value="ARM repeat"/>
    <property type="match status" value="1"/>
</dbReference>
<evidence type="ECO:0000313" key="6">
    <source>
        <dbReference type="Proteomes" id="UP000593567"/>
    </source>
</evidence>
<feature type="domain" description="RPAP1 N-terminal" evidence="4">
    <location>
        <begin position="134"/>
        <end position="175"/>
    </location>
</feature>
<dbReference type="InterPro" id="IPR039913">
    <property type="entry name" value="RPAP1/Rba50"/>
</dbReference>